<reference evidence="3 4" key="1">
    <citation type="submission" date="2018-03" db="EMBL/GenBank/DDBJ databases">
        <title>Draft genome sequence of Rohu Carp (Labeo rohita).</title>
        <authorList>
            <person name="Das P."/>
            <person name="Kushwaha B."/>
            <person name="Joshi C.G."/>
            <person name="Kumar D."/>
            <person name="Nagpure N.S."/>
            <person name="Sahoo L."/>
            <person name="Das S.P."/>
            <person name="Bit A."/>
            <person name="Patnaik S."/>
            <person name="Meher P.K."/>
            <person name="Jayasankar P."/>
            <person name="Koringa P.G."/>
            <person name="Patel N.V."/>
            <person name="Hinsu A.T."/>
            <person name="Kumar R."/>
            <person name="Pandey M."/>
            <person name="Agarwal S."/>
            <person name="Srivastava S."/>
            <person name="Singh M."/>
            <person name="Iquebal M.A."/>
            <person name="Jaiswal S."/>
            <person name="Angadi U.B."/>
            <person name="Kumar N."/>
            <person name="Raza M."/>
            <person name="Shah T.M."/>
            <person name="Rai A."/>
            <person name="Jena J.K."/>
        </authorList>
    </citation>
    <scope>NUCLEOTIDE SEQUENCE [LARGE SCALE GENOMIC DNA]</scope>
    <source>
        <strain evidence="3">DASCIFA01</strain>
        <tissue evidence="3">Testis</tissue>
    </source>
</reference>
<dbReference type="EMBL" id="QBIY01012739">
    <property type="protein sequence ID" value="RXN17822.1"/>
    <property type="molecule type" value="Genomic_DNA"/>
</dbReference>
<evidence type="ECO:0000313" key="3">
    <source>
        <dbReference type="EMBL" id="RXN17822.1"/>
    </source>
</evidence>
<gene>
    <name evidence="3" type="ORF">ROHU_026669</name>
</gene>
<dbReference type="GO" id="GO:0005856">
    <property type="term" value="C:cytoskeleton"/>
    <property type="evidence" value="ECO:0007669"/>
    <property type="project" value="TreeGrafter"/>
</dbReference>
<protein>
    <submittedName>
        <fullName evidence="3">Coiled-coil domain-containing protein 146</fullName>
    </submittedName>
</protein>
<proteinExistence type="predicted"/>
<dbReference type="AlphaFoldDB" id="A0A498MEK6"/>
<sequence>MGKITGEKVARLRASFNLLHETLRSSQESEMHLLQEAKALRTTLEQQKQELEKAELFPEGPDTEVSRLKQTLLQYYNQLKEDEEREYQMQFQFECLKEEKLCLEKEYEEQPKQAELENRYMSLKNSCEEVRKEVVQLRQEVKTLTESMETQQNQIKKEQHELENLKDLVESNEAELAQVLLIPVQLGKEIDRVAHKKSELERQIAVLEQHRMEHVEHQQRMEAKCEVVKEAKREVVRELEGHKSQQVAAENKQDRLLKELQMTKEKEAMFMDQRGLLDINMEQVVAECKSLRDKLARDTRLKVKLMQALKRNELQLKQARDSLANTQQQHERTQAQRDTVPDGDCLLQRRSDLEKEVENLKRSLISKLKYKRVKQDLQGKGLVIQEHLKQTQETQSRLSVFAKLYEVTKGERNKYLGLIHISNQNLAEAQEKLAKLEENLKTLQSIAFNKDKLLQKSRLQHSHSYKLRDRMKNELSRVLQVLQEMHQKREEQKLSLGKLTDTIDMLEQKKLHMCKCYEVATQERNQRAVQLVKKEQELCIFYEKLNVLVKMIENSNLKIQNMEDNISNLKIEQKEQERQNNLFRKQLSSKRSLEEESVLLQIQLSETKDKLTELEKTVVNHTRARKLSGEDPSPEELIKKIEQLEGHLADKEAQLLEMELVYEQVARLSQRIQIKAENGKEDTINLAKKVNELQAQIRERTRKMMAVVAELSMRQAECMTLQQEMKDKELQLDLCQRRAEQGLPPSDSIENEWLRYLRDQHRRQADAEKKARLAEEDEWNQLPNGVYTTAELRPNAYIPTDDPLPVPKHYGALTPFKPTEPGANIRHIRKPKYKPIEI</sequence>
<comment type="caution">
    <text evidence="3">The sequence shown here is derived from an EMBL/GenBank/DDBJ whole genome shotgun (WGS) entry which is preliminary data.</text>
</comment>
<feature type="coiled-coil region" evidence="2">
    <location>
        <begin position="718"/>
        <end position="777"/>
    </location>
</feature>
<dbReference type="Proteomes" id="UP000290572">
    <property type="component" value="Unassembled WGS sequence"/>
</dbReference>
<feature type="coiled-coil region" evidence="2">
    <location>
        <begin position="302"/>
        <end position="363"/>
    </location>
</feature>
<feature type="coiled-coil region" evidence="2">
    <location>
        <begin position="545"/>
        <end position="661"/>
    </location>
</feature>
<feature type="coiled-coil region" evidence="2">
    <location>
        <begin position="113"/>
        <end position="210"/>
    </location>
</feature>
<name>A0A498MEK6_LABRO</name>
<dbReference type="STRING" id="84645.A0A498MEK6"/>
<feature type="coiled-coil region" evidence="2">
    <location>
        <begin position="30"/>
        <end position="85"/>
    </location>
</feature>
<evidence type="ECO:0000256" key="1">
    <source>
        <dbReference type="ARBA" id="ARBA00023054"/>
    </source>
</evidence>
<keyword evidence="1 2" id="KW-0175">Coiled coil</keyword>
<evidence type="ECO:0000313" key="4">
    <source>
        <dbReference type="Proteomes" id="UP000290572"/>
    </source>
</evidence>
<dbReference type="PANTHER" id="PTHR32083:SF34">
    <property type="entry name" value="COILED-COIL DOMAIN-CONTAINING PROTEIN 146"/>
    <property type="match status" value="1"/>
</dbReference>
<accession>A0A498MEK6</accession>
<feature type="coiled-coil region" evidence="2">
    <location>
        <begin position="419"/>
        <end position="509"/>
    </location>
</feature>
<organism evidence="3 4">
    <name type="scientific">Labeo rohita</name>
    <name type="common">Indian major carp</name>
    <name type="synonym">Cyprinus rohita</name>
    <dbReference type="NCBI Taxonomy" id="84645"/>
    <lineage>
        <taxon>Eukaryota</taxon>
        <taxon>Metazoa</taxon>
        <taxon>Chordata</taxon>
        <taxon>Craniata</taxon>
        <taxon>Vertebrata</taxon>
        <taxon>Euteleostomi</taxon>
        <taxon>Actinopterygii</taxon>
        <taxon>Neopterygii</taxon>
        <taxon>Teleostei</taxon>
        <taxon>Ostariophysi</taxon>
        <taxon>Cypriniformes</taxon>
        <taxon>Cyprinidae</taxon>
        <taxon>Labeoninae</taxon>
        <taxon>Labeonini</taxon>
        <taxon>Labeo</taxon>
    </lineage>
</organism>
<evidence type="ECO:0000256" key="2">
    <source>
        <dbReference type="SAM" id="Coils"/>
    </source>
</evidence>
<dbReference type="PANTHER" id="PTHR32083">
    <property type="entry name" value="CILIA AND FLAGELLA-ASSOCIATED PROTEIN 58-RELATED"/>
    <property type="match status" value="1"/>
</dbReference>
<keyword evidence="4" id="KW-1185">Reference proteome</keyword>